<comment type="caution">
    <text evidence="3">The sequence shown here is derived from an EMBL/GenBank/DDBJ whole genome shotgun (WGS) entry which is preliminary data.</text>
</comment>
<proteinExistence type="predicted"/>
<organism evidence="3 4">
    <name type="scientific">Candidatus Electrothrix marina</name>
    <dbReference type="NCBI Taxonomy" id="1859130"/>
    <lineage>
        <taxon>Bacteria</taxon>
        <taxon>Pseudomonadati</taxon>
        <taxon>Thermodesulfobacteriota</taxon>
        <taxon>Desulfobulbia</taxon>
        <taxon>Desulfobulbales</taxon>
        <taxon>Desulfobulbaceae</taxon>
        <taxon>Candidatus Electrothrix</taxon>
    </lineage>
</organism>
<dbReference type="InterPro" id="IPR022026">
    <property type="entry name" value="DUF5981"/>
</dbReference>
<dbReference type="AlphaFoldDB" id="A0A444IU97"/>
<evidence type="ECO:0000313" key="4">
    <source>
        <dbReference type="Proteomes" id="UP000286862"/>
    </source>
</evidence>
<feature type="domain" description="Methylene-tetrahydrofolate reductase C-terminal-like" evidence="2">
    <location>
        <begin position="1"/>
        <end position="61"/>
    </location>
</feature>
<reference evidence="3 4" key="1">
    <citation type="submission" date="2017-01" db="EMBL/GenBank/DDBJ databases">
        <title>The cable genome- insights into the physiology and evolution of filamentous bacteria capable of sulfide oxidation via long distance electron transfer.</title>
        <authorList>
            <person name="Schreiber L."/>
            <person name="Bjerg J.T."/>
            <person name="Boggild A."/>
            <person name="Van De Vossenberg J."/>
            <person name="Meysman F."/>
            <person name="Nielsen L.P."/>
            <person name="Schramm A."/>
            <person name="Kjeldsen K.U."/>
        </authorList>
    </citation>
    <scope>NUCLEOTIDE SEQUENCE [LARGE SCALE GENOMIC DNA]</scope>
    <source>
        <strain evidence="3">A2</strain>
    </source>
</reference>
<dbReference type="Pfam" id="PF12225">
    <property type="entry name" value="DUF5981"/>
    <property type="match status" value="1"/>
</dbReference>
<protein>
    <submittedName>
        <fullName evidence="3">Methylene-tetrahydrofolate reductase C terminal</fullName>
    </submittedName>
</protein>
<evidence type="ECO:0000313" key="3">
    <source>
        <dbReference type="EMBL" id="RWX44393.1"/>
    </source>
</evidence>
<dbReference type="EMBL" id="MTKQ01000326">
    <property type="protein sequence ID" value="RWX44393.1"/>
    <property type="molecule type" value="Genomic_DNA"/>
</dbReference>
<accession>A0A444IU97</accession>
<dbReference type="Proteomes" id="UP000286862">
    <property type="component" value="Unassembled WGS sequence"/>
</dbReference>
<feature type="non-terminal residue" evidence="3">
    <location>
        <position position="1"/>
    </location>
</feature>
<name>A0A444IU97_9BACT</name>
<evidence type="ECO:0000259" key="2">
    <source>
        <dbReference type="Pfam" id="PF12225"/>
    </source>
</evidence>
<gene>
    <name evidence="3" type="ORF">VT99_13263</name>
</gene>
<sequence>GLCPVARCAKSLMNGPCGGSVNGRCEINSEVDCVWQMIYDRMGCLQRQEEMTASAPIRDWSTSRHGGPRKQVREDLTV</sequence>
<evidence type="ECO:0000256" key="1">
    <source>
        <dbReference type="SAM" id="MobiDB-lite"/>
    </source>
</evidence>
<feature type="region of interest" description="Disordered" evidence="1">
    <location>
        <begin position="55"/>
        <end position="78"/>
    </location>
</feature>